<name>A0ABD6B780_9EURY</name>
<evidence type="ECO:0000313" key="2">
    <source>
        <dbReference type="Proteomes" id="UP001597111"/>
    </source>
</evidence>
<sequence length="50" mass="5587">MPTNEPVEGDDRAELPAVNAHCLSTERTVFTEQGNEDGWISTDLTVEVRR</sequence>
<keyword evidence="2" id="KW-1185">Reference proteome</keyword>
<accession>A0ABD6B780</accession>
<evidence type="ECO:0000313" key="1">
    <source>
        <dbReference type="EMBL" id="MFD1526613.1"/>
    </source>
</evidence>
<comment type="caution">
    <text evidence="1">The sequence shown here is derived from an EMBL/GenBank/DDBJ whole genome shotgun (WGS) entry which is preliminary data.</text>
</comment>
<reference evidence="1 2" key="1">
    <citation type="journal article" date="2019" name="Int. J. Syst. Evol. Microbiol.">
        <title>The Global Catalogue of Microorganisms (GCM) 10K type strain sequencing project: providing services to taxonomists for standard genome sequencing and annotation.</title>
        <authorList>
            <consortium name="The Broad Institute Genomics Platform"/>
            <consortium name="The Broad Institute Genome Sequencing Center for Infectious Disease"/>
            <person name="Wu L."/>
            <person name="Ma J."/>
        </authorList>
    </citation>
    <scope>NUCLEOTIDE SEQUENCE [LARGE SCALE GENOMIC DNA]</scope>
    <source>
        <strain evidence="1 2">CGMCC 1.12285</strain>
    </source>
</reference>
<dbReference type="EMBL" id="JBHUDH010000111">
    <property type="protein sequence ID" value="MFD1526613.1"/>
    <property type="molecule type" value="Genomic_DNA"/>
</dbReference>
<dbReference type="AlphaFoldDB" id="A0ABD6B780"/>
<gene>
    <name evidence="1" type="ORF">ACFR9S_09940</name>
</gene>
<protein>
    <submittedName>
        <fullName evidence="1">Uncharacterized protein</fullName>
    </submittedName>
</protein>
<dbReference type="RefSeq" id="WP_379732143.1">
    <property type="nucleotide sequence ID" value="NZ_JBHSWZ010000216.1"/>
</dbReference>
<proteinExistence type="predicted"/>
<dbReference type="Proteomes" id="UP001597111">
    <property type="component" value="Unassembled WGS sequence"/>
</dbReference>
<organism evidence="1 2">
    <name type="scientific">Halolamina salina</name>
    <dbReference type="NCBI Taxonomy" id="1220023"/>
    <lineage>
        <taxon>Archaea</taxon>
        <taxon>Methanobacteriati</taxon>
        <taxon>Methanobacteriota</taxon>
        <taxon>Stenosarchaea group</taxon>
        <taxon>Halobacteria</taxon>
        <taxon>Halobacteriales</taxon>
        <taxon>Haloferacaceae</taxon>
    </lineage>
</organism>